<dbReference type="Proteomes" id="UP000604825">
    <property type="component" value="Unassembled WGS sequence"/>
</dbReference>
<evidence type="ECO:0000313" key="2">
    <source>
        <dbReference type="EMBL" id="CAD6252926.1"/>
    </source>
</evidence>
<feature type="region of interest" description="Disordered" evidence="1">
    <location>
        <begin position="85"/>
        <end position="106"/>
    </location>
</feature>
<protein>
    <submittedName>
        <fullName evidence="2">Uncharacterized protein</fullName>
    </submittedName>
</protein>
<reference evidence="2" key="1">
    <citation type="submission" date="2020-10" db="EMBL/GenBank/DDBJ databases">
        <authorList>
            <person name="Han B."/>
            <person name="Lu T."/>
            <person name="Zhao Q."/>
            <person name="Huang X."/>
            <person name="Zhao Y."/>
        </authorList>
    </citation>
    <scope>NUCLEOTIDE SEQUENCE</scope>
</reference>
<feature type="region of interest" description="Disordered" evidence="1">
    <location>
        <begin position="1"/>
        <end position="43"/>
    </location>
</feature>
<evidence type="ECO:0000256" key="1">
    <source>
        <dbReference type="SAM" id="MobiDB-lite"/>
    </source>
</evidence>
<evidence type="ECO:0000313" key="3">
    <source>
        <dbReference type="Proteomes" id="UP000604825"/>
    </source>
</evidence>
<proteinExistence type="predicted"/>
<accession>A0A811QBF4</accession>
<dbReference type="AlphaFoldDB" id="A0A811QBF4"/>
<name>A0A811QBF4_9POAL</name>
<feature type="compositionally biased region" description="Low complexity" evidence="1">
    <location>
        <begin position="25"/>
        <end position="34"/>
    </location>
</feature>
<organism evidence="2 3">
    <name type="scientific">Miscanthus lutarioriparius</name>
    <dbReference type="NCBI Taxonomy" id="422564"/>
    <lineage>
        <taxon>Eukaryota</taxon>
        <taxon>Viridiplantae</taxon>
        <taxon>Streptophyta</taxon>
        <taxon>Embryophyta</taxon>
        <taxon>Tracheophyta</taxon>
        <taxon>Spermatophyta</taxon>
        <taxon>Magnoliopsida</taxon>
        <taxon>Liliopsida</taxon>
        <taxon>Poales</taxon>
        <taxon>Poaceae</taxon>
        <taxon>PACMAD clade</taxon>
        <taxon>Panicoideae</taxon>
        <taxon>Andropogonodae</taxon>
        <taxon>Andropogoneae</taxon>
        <taxon>Saccharinae</taxon>
        <taxon>Miscanthus</taxon>
    </lineage>
</organism>
<comment type="caution">
    <text evidence="2">The sequence shown here is derived from an EMBL/GenBank/DDBJ whole genome shotgun (WGS) entry which is preliminary data.</text>
</comment>
<gene>
    <name evidence="2" type="ORF">NCGR_LOCUS36572</name>
</gene>
<feature type="compositionally biased region" description="Gly residues" evidence="1">
    <location>
        <begin position="1"/>
        <end position="12"/>
    </location>
</feature>
<sequence>MVAVGGEDGGGGGDEEEVDGGGARSGLRALRAPGTTPWWKGKCEHDNRGGVELEMNGQTYAHTNSHQSGAIVKLASAATFITSSFTQGSNPMAPGIPWSRISAETP</sequence>
<dbReference type="EMBL" id="CAJGYO010000009">
    <property type="protein sequence ID" value="CAD6252926.1"/>
    <property type="molecule type" value="Genomic_DNA"/>
</dbReference>
<keyword evidence="3" id="KW-1185">Reference proteome</keyword>